<feature type="transmembrane region" description="Helical" evidence="7">
    <location>
        <begin position="836"/>
        <end position="859"/>
    </location>
</feature>
<sequence>MMFRKIWLALFLAIISSSVMANDSQINEEDIKSQINAIKSGVNGSQNTNAQTQNLGSALYFIEQKRNREAQIVQLEERIKNLPAENNKIAESIQELKLAINSVSANAYQPLSIAELETRHTSTQQKLQVIQATINDLNSTLDLDRNLVTTSQNAIAENVKRLDEINRLRNSIQMSQSLKDKLTAEIDYIQTDEKYNALLIQYSDNIIKFDEIKRNEANLQSQLLQKQLTVMQDVLNEKRLKDSQQKALQIESQKENSSILNYYIKEELDTNIELGKYLLQQTQRLNSLSQDNLRIKNVLESLTQTQRNIEEQISVLQGTLALSQIINKQKQSLPTGNIVKNLSASIANLRVAIFEYTQQHDELYNIDEYIKKVNETQEEPFLEEEEMAFRNLLTERKTILEDIIKTLNNELTISNQIESNQKQVTAISDSLQQKLQQQSFWVKSNNPIDFAWLKSFPKLAISELSELSAYIGFENLNANLAPTLAFISLLLILYALIVWKKPQIKRRLSAIANDVNTLKRDSHWLTPEAMFWTLILALQSTLLFTVSYSVVVYFFFDDPLLGWRWGLQLSLIWLFFATVLSLLRPNGIAFRHFGMPQASNAIFERIIRLSIWIVALLVVSYVPSQVEIIGFANDVIGQVMTIVALALCLFVVRPLLSRGIQEYANTRNEDGTIRSISLFKLLQLVLIIAPLTLIVLIVMGYYYTAVYLISHLLNTYFVALVWVFGRYFAYRSVAISARRMAYRRLQEKREALRAQLNETGKEEPKEKTDDVIKLSVVNQQIYRMTNLIGWVILGTLLYMIWSDLLSVAYYLDGVILWESVDGTQVETVTLLNLLRAVVYCVVTYALVKNIAGILEITLFSRIKLAKGTPHTVSAVLSYIIIVIGSVSAFGALGISWGKIQWVFTALSVGLGFGVREIFGSFVSGSILLFERPIRVGDKVTVGQHTGFITKIRLRSTTLINSDNMEVVLPNQAFVTDRFINWTLNNTITRLQIFLKVNYGADLDLVRELLFQAVSESPKVIADPKPEVNILNFSENALEHELIVFVGELGDRTETTNFLHYRINQLFQEHNIRFAFKQLDVHLHPAVLNGNVVENVAQKA</sequence>
<evidence type="ECO:0000256" key="5">
    <source>
        <dbReference type="ARBA" id="ARBA00022989"/>
    </source>
</evidence>
<feature type="transmembrane region" description="Helical" evidence="7">
    <location>
        <begin position="708"/>
        <end position="729"/>
    </location>
</feature>
<evidence type="ECO:0000256" key="7">
    <source>
        <dbReference type="SAM" id="Phobius"/>
    </source>
</evidence>
<evidence type="ECO:0000313" key="15">
    <source>
        <dbReference type="Proteomes" id="UP000190867"/>
    </source>
</evidence>
<dbReference type="STRING" id="734.B0187_05580"/>
<evidence type="ECO:0000256" key="8">
    <source>
        <dbReference type="SAM" id="SignalP"/>
    </source>
</evidence>
<feature type="domain" description="Mechanosensitive ion channel inner membrane" evidence="10">
    <location>
        <begin position="486"/>
        <end position="817"/>
    </location>
</feature>
<dbReference type="InterPro" id="IPR049278">
    <property type="entry name" value="MS_channel_C"/>
</dbReference>
<dbReference type="Gene3D" id="1.10.287.1260">
    <property type="match status" value="1"/>
</dbReference>
<feature type="transmembrane region" description="Helical" evidence="7">
    <location>
        <begin position="635"/>
        <end position="656"/>
    </location>
</feature>
<keyword evidence="8" id="KW-0732">Signal</keyword>
<evidence type="ECO:0000259" key="13">
    <source>
        <dbReference type="Pfam" id="PF21088"/>
    </source>
</evidence>
<evidence type="ECO:0000256" key="6">
    <source>
        <dbReference type="ARBA" id="ARBA00023136"/>
    </source>
</evidence>
<evidence type="ECO:0000256" key="3">
    <source>
        <dbReference type="ARBA" id="ARBA00022475"/>
    </source>
</evidence>
<evidence type="ECO:0000256" key="4">
    <source>
        <dbReference type="ARBA" id="ARBA00022692"/>
    </source>
</evidence>
<dbReference type="OrthoDB" id="9799209at2"/>
<evidence type="ECO:0000259" key="9">
    <source>
        <dbReference type="Pfam" id="PF00924"/>
    </source>
</evidence>
<feature type="transmembrane region" description="Helical" evidence="7">
    <location>
        <begin position="480"/>
        <end position="499"/>
    </location>
</feature>
<keyword evidence="5 7" id="KW-1133">Transmembrane helix</keyword>
<dbReference type="SUPFAM" id="SSF82689">
    <property type="entry name" value="Mechanosensitive channel protein MscS (YggB), C-terminal domain"/>
    <property type="match status" value="1"/>
</dbReference>
<dbReference type="RefSeq" id="WP_078236877.1">
    <property type="nucleotide sequence ID" value="NZ_MUYA01000007.1"/>
</dbReference>
<dbReference type="InterPro" id="IPR052702">
    <property type="entry name" value="MscS-like_channel"/>
</dbReference>
<evidence type="ECO:0000256" key="2">
    <source>
        <dbReference type="ARBA" id="ARBA00008017"/>
    </source>
</evidence>
<dbReference type="Pfam" id="PF21082">
    <property type="entry name" value="MS_channel_3rd"/>
    <property type="match status" value="1"/>
</dbReference>
<dbReference type="PANTHER" id="PTHR30347:SF1">
    <property type="entry name" value="MECHANOSENSITIVE CHANNEL MSCK"/>
    <property type="match status" value="1"/>
</dbReference>
<comment type="caution">
    <text evidence="14">The sequence shown here is derived from an EMBL/GenBank/DDBJ whole genome shotgun (WGS) entry which is preliminary data.</text>
</comment>
<feature type="transmembrane region" description="Helical" evidence="7">
    <location>
        <begin position="606"/>
        <end position="623"/>
    </location>
</feature>
<dbReference type="GO" id="GO:0009992">
    <property type="term" value="P:intracellular water homeostasis"/>
    <property type="evidence" value="ECO:0007669"/>
    <property type="project" value="TreeGrafter"/>
</dbReference>
<feature type="domain" description="Mechanosensitive ion channel MscS C-terminal" evidence="12">
    <location>
        <begin position="995"/>
        <end position="1073"/>
    </location>
</feature>
<evidence type="ECO:0000259" key="11">
    <source>
        <dbReference type="Pfam" id="PF12795"/>
    </source>
</evidence>
<feature type="transmembrane region" description="Helical" evidence="7">
    <location>
        <begin position="562"/>
        <end position="585"/>
    </location>
</feature>
<gene>
    <name evidence="14" type="ORF">B0187_05580</name>
</gene>
<dbReference type="Pfam" id="PF00924">
    <property type="entry name" value="MS_channel_2nd"/>
    <property type="match status" value="1"/>
</dbReference>
<dbReference type="NCBIfam" id="NF008438">
    <property type="entry name" value="PRK11281.1"/>
    <property type="match status" value="1"/>
</dbReference>
<feature type="domain" description="Mechanosensitive ion channel transmembrane helices 2/3" evidence="13">
    <location>
        <begin position="875"/>
        <end position="914"/>
    </location>
</feature>
<dbReference type="Pfam" id="PF21088">
    <property type="entry name" value="MS_channel_1st"/>
    <property type="match status" value="1"/>
</dbReference>
<feature type="transmembrane region" description="Helical" evidence="7">
    <location>
        <begin position="871"/>
        <end position="896"/>
    </location>
</feature>
<feature type="domain" description="Mechanosensitive ion channel MscS porin" evidence="11">
    <location>
        <begin position="35"/>
        <end position="257"/>
    </location>
</feature>
<keyword evidence="4 7" id="KW-0812">Transmembrane</keyword>
<comment type="subcellular location">
    <subcellularLocation>
        <location evidence="1">Cell membrane</location>
        <topology evidence="1">Multi-pass membrane protein</topology>
    </subcellularLocation>
</comment>
<dbReference type="Pfam" id="PF12795">
    <property type="entry name" value="MscS_porin"/>
    <property type="match status" value="1"/>
</dbReference>
<dbReference type="SUPFAM" id="SSF82861">
    <property type="entry name" value="Mechanosensitive channel protein MscS (YggB), transmembrane region"/>
    <property type="match status" value="1"/>
</dbReference>
<dbReference type="PANTHER" id="PTHR30347">
    <property type="entry name" value="POTASSIUM CHANNEL RELATED"/>
    <property type="match status" value="1"/>
</dbReference>
<dbReference type="GO" id="GO:0005886">
    <property type="term" value="C:plasma membrane"/>
    <property type="evidence" value="ECO:0007669"/>
    <property type="project" value="UniProtKB-SubCell"/>
</dbReference>
<dbReference type="InterPro" id="IPR010920">
    <property type="entry name" value="LSM_dom_sf"/>
</dbReference>
<proteinExistence type="inferred from homology"/>
<feature type="signal peptide" evidence="8">
    <location>
        <begin position="1"/>
        <end position="21"/>
    </location>
</feature>
<dbReference type="InterPro" id="IPR025692">
    <property type="entry name" value="MscS_IM_dom1"/>
</dbReference>
<protein>
    <submittedName>
        <fullName evidence="14">Potassium transporter KefA</fullName>
    </submittedName>
</protein>
<dbReference type="InterPro" id="IPR049142">
    <property type="entry name" value="MS_channel_1st"/>
</dbReference>
<keyword evidence="15" id="KW-1185">Reference proteome</keyword>
<feature type="transmembrane region" description="Helical" evidence="7">
    <location>
        <begin position="677"/>
        <end position="702"/>
    </location>
</feature>
<keyword evidence="6 7" id="KW-0472">Membrane</keyword>
<reference evidence="14 15" key="1">
    <citation type="submission" date="2017-02" db="EMBL/GenBank/DDBJ databases">
        <title>Draft genome sequence of Haemophilus paracuniculus CCUG 43573 type strain.</title>
        <authorList>
            <person name="Engstrom-Jakobsson H."/>
            <person name="Salva-Serra F."/>
            <person name="Thorell K."/>
            <person name="Gonzales-Siles L."/>
            <person name="Karlsson R."/>
            <person name="Boulund F."/>
            <person name="Engstrand L."/>
            <person name="Kristiansson E."/>
            <person name="Moore E."/>
        </authorList>
    </citation>
    <scope>NUCLEOTIDE SEQUENCE [LARGE SCALE GENOMIC DNA]</scope>
    <source>
        <strain evidence="14 15">CCUG 43573</strain>
    </source>
</reference>
<feature type="chain" id="PRO_5012029397" evidence="8">
    <location>
        <begin position="22"/>
        <end position="1099"/>
    </location>
</feature>
<dbReference type="AlphaFoldDB" id="A0A1T0AS23"/>
<dbReference type="EMBL" id="MUYA01000007">
    <property type="protein sequence ID" value="OOR99229.1"/>
    <property type="molecule type" value="Genomic_DNA"/>
</dbReference>
<dbReference type="SUPFAM" id="SSF50182">
    <property type="entry name" value="Sm-like ribonucleoproteins"/>
    <property type="match status" value="1"/>
</dbReference>
<organism evidence="14 15">
    <name type="scientific">Haemophilus paracuniculus</name>
    <dbReference type="NCBI Taxonomy" id="734"/>
    <lineage>
        <taxon>Bacteria</taxon>
        <taxon>Pseudomonadati</taxon>
        <taxon>Pseudomonadota</taxon>
        <taxon>Gammaproteobacteria</taxon>
        <taxon>Pasteurellales</taxon>
        <taxon>Pasteurellaceae</taxon>
        <taxon>Haemophilus</taxon>
    </lineage>
</organism>
<dbReference type="InterPro" id="IPR011066">
    <property type="entry name" value="MscS_channel_C_sf"/>
</dbReference>
<dbReference type="GO" id="GO:0008381">
    <property type="term" value="F:mechanosensitive monoatomic ion channel activity"/>
    <property type="evidence" value="ECO:0007669"/>
    <property type="project" value="UniProtKB-ARBA"/>
</dbReference>
<dbReference type="Pfam" id="PF12794">
    <property type="entry name" value="MscS_TM"/>
    <property type="match status" value="1"/>
</dbReference>
<comment type="similarity">
    <text evidence="2">Belongs to the MscS (TC 1.A.23) family.</text>
</comment>
<name>A0A1T0AS23_9PAST</name>
<dbReference type="Gene3D" id="3.30.70.100">
    <property type="match status" value="1"/>
</dbReference>
<dbReference type="InterPro" id="IPR011014">
    <property type="entry name" value="MscS_channel_TM-2"/>
</dbReference>
<dbReference type="InterPro" id="IPR024393">
    <property type="entry name" value="MscS_porin"/>
</dbReference>
<feature type="domain" description="Mechanosensitive ion channel MscS" evidence="9">
    <location>
        <begin position="917"/>
        <end position="982"/>
    </location>
</feature>
<dbReference type="InterPro" id="IPR023408">
    <property type="entry name" value="MscS_beta-dom_sf"/>
</dbReference>
<keyword evidence="3" id="KW-1003">Cell membrane</keyword>
<accession>A0A1T0AS23</accession>
<evidence type="ECO:0000256" key="1">
    <source>
        <dbReference type="ARBA" id="ARBA00004651"/>
    </source>
</evidence>
<evidence type="ECO:0000259" key="12">
    <source>
        <dbReference type="Pfam" id="PF21082"/>
    </source>
</evidence>
<evidence type="ECO:0000259" key="10">
    <source>
        <dbReference type="Pfam" id="PF12794"/>
    </source>
</evidence>
<dbReference type="Gene3D" id="2.30.30.60">
    <property type="match status" value="1"/>
</dbReference>
<evidence type="ECO:0000313" key="14">
    <source>
        <dbReference type="EMBL" id="OOR99229.1"/>
    </source>
</evidence>
<dbReference type="InterPro" id="IPR006685">
    <property type="entry name" value="MscS_channel_2nd"/>
</dbReference>
<feature type="transmembrane region" description="Helical" evidence="7">
    <location>
        <begin position="529"/>
        <end position="556"/>
    </location>
</feature>
<dbReference type="Proteomes" id="UP000190867">
    <property type="component" value="Unassembled WGS sequence"/>
</dbReference>
<feature type="transmembrane region" description="Helical" evidence="7">
    <location>
        <begin position="787"/>
        <end position="811"/>
    </location>
</feature>